<dbReference type="InterPro" id="IPR008514">
    <property type="entry name" value="T6SS_Hcp"/>
</dbReference>
<accession>A0A7X4YRT5</accession>
<dbReference type="InterPro" id="IPR053165">
    <property type="entry name" value="HSI-I_assembly_Hcp1"/>
</dbReference>
<comment type="caution">
    <text evidence="2">The sequence shown here is derived from an EMBL/GenBank/DDBJ whole genome shotgun (WGS) entry which is preliminary data.</text>
</comment>
<gene>
    <name evidence="2" type="ORF">GT003_20550</name>
</gene>
<dbReference type="PANTHER" id="PTHR36152">
    <property type="entry name" value="CYTOPLASMIC PROTEIN-RELATED"/>
    <property type="match status" value="1"/>
</dbReference>
<dbReference type="SUPFAM" id="SSF141452">
    <property type="entry name" value="Hcp1-like"/>
    <property type="match status" value="1"/>
</dbReference>
<name>A0A7X4YRT5_9BACL</name>
<evidence type="ECO:0000256" key="1">
    <source>
        <dbReference type="SAM" id="SignalP"/>
    </source>
</evidence>
<reference evidence="2 3" key="1">
    <citation type="submission" date="2020-01" db="EMBL/GenBank/DDBJ databases">
        <title>Paenibacillus soybeanensis sp. nov. isolated from the nodules of soybean (Glycine max(L.) Merr).</title>
        <authorList>
            <person name="Wang H."/>
        </authorList>
    </citation>
    <scope>NUCLEOTIDE SEQUENCE [LARGE SCALE GENOMIC DNA]</scope>
    <source>
        <strain evidence="2 3">DSM 23054</strain>
    </source>
</reference>
<evidence type="ECO:0008006" key="4">
    <source>
        <dbReference type="Google" id="ProtNLM"/>
    </source>
</evidence>
<dbReference type="Proteomes" id="UP000558113">
    <property type="component" value="Unassembled WGS sequence"/>
</dbReference>
<keyword evidence="1" id="KW-0732">Signal</keyword>
<protein>
    <recommendedName>
        <fullName evidence="4">Type VI secretion system tube protein Hcp</fullName>
    </recommendedName>
</protein>
<dbReference type="Pfam" id="PF05638">
    <property type="entry name" value="T6SS_HCP"/>
    <property type="match status" value="1"/>
</dbReference>
<dbReference type="RefSeq" id="WP_161701314.1">
    <property type="nucleotide sequence ID" value="NZ_JAAAMU010000011.1"/>
</dbReference>
<evidence type="ECO:0000313" key="3">
    <source>
        <dbReference type="Proteomes" id="UP000558113"/>
    </source>
</evidence>
<organism evidence="2 3">
    <name type="scientific">Paenibacillus sacheonensis</name>
    <dbReference type="NCBI Taxonomy" id="742054"/>
    <lineage>
        <taxon>Bacteria</taxon>
        <taxon>Bacillati</taxon>
        <taxon>Bacillota</taxon>
        <taxon>Bacilli</taxon>
        <taxon>Bacillales</taxon>
        <taxon>Paenibacillaceae</taxon>
        <taxon>Paenibacillus</taxon>
    </lineage>
</organism>
<keyword evidence="3" id="KW-1185">Reference proteome</keyword>
<proteinExistence type="predicted"/>
<feature type="signal peptide" evidence="1">
    <location>
        <begin position="1"/>
        <end position="22"/>
    </location>
</feature>
<feature type="chain" id="PRO_5038985331" description="Type VI secretion system tube protein Hcp" evidence="1">
    <location>
        <begin position="23"/>
        <end position="192"/>
    </location>
</feature>
<dbReference type="PANTHER" id="PTHR36152:SF1">
    <property type="entry name" value="UBIQUITIN-LIKE DOMAIN-CONTAINING PROTEIN"/>
    <property type="match status" value="1"/>
</dbReference>
<dbReference type="OrthoDB" id="2609555at2"/>
<sequence length="192" mass="19922">MTSPVKKAAFILLAFIVLFATAAIGSSAAAGIDAPANLQVYLKLDGIPGESTAKGFEQWIPVSDVEFGFEAPVTRLSGAASPGKPAISNLSFSKLYDTASAPIFLSAMQGKPIKSASLVFVKPGPTPVKFLTISLSNVFVASYDFNDTVESISIAYGIISFAYASQKPDGSLNTAAKSAWDTIKGIPAAPLP</sequence>
<dbReference type="Gene3D" id="2.30.110.20">
    <property type="entry name" value="Hcp1-like"/>
    <property type="match status" value="1"/>
</dbReference>
<dbReference type="AlphaFoldDB" id="A0A7X4YRT5"/>
<dbReference type="InterPro" id="IPR036624">
    <property type="entry name" value="Hcp1-lik_sf"/>
</dbReference>
<evidence type="ECO:0000313" key="2">
    <source>
        <dbReference type="EMBL" id="NBC71392.1"/>
    </source>
</evidence>
<dbReference type="EMBL" id="JAAAMU010000011">
    <property type="protein sequence ID" value="NBC71392.1"/>
    <property type="molecule type" value="Genomic_DNA"/>
</dbReference>